<accession>A0AAU9XNA4</accession>
<organism evidence="2 3">
    <name type="scientific">Pocillopora meandrina</name>
    <dbReference type="NCBI Taxonomy" id="46732"/>
    <lineage>
        <taxon>Eukaryota</taxon>
        <taxon>Metazoa</taxon>
        <taxon>Cnidaria</taxon>
        <taxon>Anthozoa</taxon>
        <taxon>Hexacorallia</taxon>
        <taxon>Scleractinia</taxon>
        <taxon>Astrocoeniina</taxon>
        <taxon>Pocilloporidae</taxon>
        <taxon>Pocillopora</taxon>
    </lineage>
</organism>
<dbReference type="Proteomes" id="UP001159428">
    <property type="component" value="Unassembled WGS sequence"/>
</dbReference>
<dbReference type="EMBL" id="CALNXJ010000049">
    <property type="protein sequence ID" value="CAH3151735.1"/>
    <property type="molecule type" value="Genomic_DNA"/>
</dbReference>
<dbReference type="Gene3D" id="3.90.1460.10">
    <property type="entry name" value="GTF2I-like"/>
    <property type="match status" value="1"/>
</dbReference>
<feature type="region of interest" description="Disordered" evidence="1">
    <location>
        <begin position="205"/>
        <end position="232"/>
    </location>
</feature>
<evidence type="ECO:0000313" key="2">
    <source>
        <dbReference type="EMBL" id="CAH3151735.1"/>
    </source>
</evidence>
<proteinExistence type="predicted"/>
<evidence type="ECO:0000256" key="1">
    <source>
        <dbReference type="SAM" id="MobiDB-lite"/>
    </source>
</evidence>
<comment type="caution">
    <text evidence="2">The sequence shown here is derived from an EMBL/GenBank/DDBJ whole genome shotgun (WGS) entry which is preliminary data.</text>
</comment>
<protein>
    <recommendedName>
        <fullName evidence="4">HMG box domain-containing protein</fullName>
    </recommendedName>
</protein>
<dbReference type="AlphaFoldDB" id="A0AAU9XNA4"/>
<gene>
    <name evidence="2" type="ORF">PMEA_00025385</name>
</gene>
<sequence>MPFYSTEQTGGSAEVFRTIGEKWRNLSDSDRDAYKKVATDSGSALSLPSADKQAKKIIGNIMKQVAELETLGGHALMLCAYDGVCYQGSAGIGDSLLKTNIMETFASRLHCNSLVEKQDVSVKHLQEVFNFKYSELVGNRGSKMPYAKIQQLGISFNNLPLDLKKEIGVIPRKPSLYGSGQRRKLWLARHDWSFGISLPVPSMDSCTTPSATTHTSTSPTPTPSLVNSSTSC</sequence>
<dbReference type="SUPFAM" id="SSF47095">
    <property type="entry name" value="HMG-box"/>
    <property type="match status" value="1"/>
</dbReference>
<keyword evidence="3" id="KW-1185">Reference proteome</keyword>
<dbReference type="InterPro" id="IPR036647">
    <property type="entry name" value="GTF2I-like_rpt_sf"/>
</dbReference>
<dbReference type="InterPro" id="IPR036910">
    <property type="entry name" value="HMG_box_dom_sf"/>
</dbReference>
<name>A0AAU9XNA4_9CNID</name>
<evidence type="ECO:0008006" key="4">
    <source>
        <dbReference type="Google" id="ProtNLM"/>
    </source>
</evidence>
<evidence type="ECO:0000313" key="3">
    <source>
        <dbReference type="Proteomes" id="UP001159428"/>
    </source>
</evidence>
<dbReference type="CDD" id="cd00084">
    <property type="entry name" value="HMG-box_SF"/>
    <property type="match status" value="1"/>
</dbReference>
<reference evidence="2 3" key="1">
    <citation type="submission" date="2022-05" db="EMBL/GenBank/DDBJ databases">
        <authorList>
            <consortium name="Genoscope - CEA"/>
            <person name="William W."/>
        </authorList>
    </citation>
    <scope>NUCLEOTIDE SEQUENCE [LARGE SCALE GENOMIC DNA]</scope>
</reference>